<evidence type="ECO:0000259" key="3">
    <source>
        <dbReference type="Pfam" id="PF12879"/>
    </source>
</evidence>
<dbReference type="InterPro" id="IPR024290">
    <property type="entry name" value="SICA_extracell_a"/>
</dbReference>
<gene>
    <name evidence="5" type="ORF">PKNA1_C2_0618900</name>
</gene>
<dbReference type="InterPro" id="IPR024288">
    <property type="entry name" value="SICA_C"/>
</dbReference>
<accession>A0A1A7VQ95</accession>
<feature type="region of interest" description="Disordered" evidence="1">
    <location>
        <begin position="105"/>
        <end position="124"/>
    </location>
</feature>
<organism evidence="5 6">
    <name type="scientific">Plasmodium knowlesi (strain H)</name>
    <dbReference type="NCBI Taxonomy" id="5851"/>
    <lineage>
        <taxon>Eukaryota</taxon>
        <taxon>Sar</taxon>
        <taxon>Alveolata</taxon>
        <taxon>Apicomplexa</taxon>
        <taxon>Aconoidasida</taxon>
        <taxon>Haemosporida</taxon>
        <taxon>Plasmodiidae</taxon>
        <taxon>Plasmodium</taxon>
        <taxon>Plasmodium (Plasmodium)</taxon>
    </lineage>
</organism>
<dbReference type="EMBL" id="CWHQ02000009">
    <property type="protein sequence ID" value="SBO24010.1"/>
    <property type="molecule type" value="Genomic_DNA"/>
</dbReference>
<evidence type="ECO:0000313" key="5">
    <source>
        <dbReference type="EMBL" id="SBO24010.1"/>
    </source>
</evidence>
<evidence type="ECO:0000256" key="1">
    <source>
        <dbReference type="SAM" id="MobiDB-lite"/>
    </source>
</evidence>
<feature type="domain" description="Schizont-infected cell agglutination extracellular beta" evidence="2">
    <location>
        <begin position="1227"/>
        <end position="1407"/>
    </location>
</feature>
<feature type="domain" description="Schizont-infected cell agglutination extracellular beta" evidence="2">
    <location>
        <begin position="596"/>
        <end position="753"/>
    </location>
</feature>
<feature type="domain" description="Schizont-infected cell agglutination extracellular alpha" evidence="4">
    <location>
        <begin position="7"/>
        <end position="207"/>
    </location>
</feature>
<reference evidence="6" key="1">
    <citation type="submission" date="2016-05" db="EMBL/GenBank/DDBJ databases">
        <authorList>
            <person name="Sharaf H."/>
        </authorList>
    </citation>
    <scope>NUCLEOTIDE SEQUENCE [LARGE SCALE GENOMIC DNA]</scope>
    <source>
        <strain evidence="6">H</strain>
    </source>
</reference>
<feature type="domain" description="Schizont-infected cell agglutination extracellular beta" evidence="2">
    <location>
        <begin position="1896"/>
        <end position="2076"/>
    </location>
</feature>
<dbReference type="Proteomes" id="UP000182128">
    <property type="component" value="Unassembled WGS sequence"/>
</dbReference>
<evidence type="ECO:0000259" key="4">
    <source>
        <dbReference type="Pfam" id="PF12887"/>
    </source>
</evidence>
<name>A0A1A7VQ95_PLAKH</name>
<dbReference type="Pfam" id="PF12887">
    <property type="entry name" value="SICA_alpha"/>
    <property type="match status" value="1"/>
</dbReference>
<feature type="compositionally biased region" description="Polar residues" evidence="1">
    <location>
        <begin position="109"/>
        <end position="123"/>
    </location>
</feature>
<feature type="domain" description="Schizont-infected cell agglutination extracellular beta" evidence="2">
    <location>
        <begin position="792"/>
        <end position="971"/>
    </location>
</feature>
<sequence length="2275" mass="254490">MAASKGGLLQPWLQKHTNVGTTVTGQDAATRASALTTKLKEDLEKAWEKLKIPLSDGGSAEISGLCTDAKNLVGAGSGTEKAEYMQNLCKGIAEIKYFRSGVETKRTTGDQGRPTNQDGTPEITTLDDDEAYARCIVGSVALNELYGDHCQMEGIIGEISSNVDNKLEGHLSKKVLDPQQQLNKCEGIDPKHLMFGKSLLASTIRNWVQGDRKKEDDWKKSGDPRGAWRVGYVWRYWPNVCGGKKNREDAQYLQQQRKNNAKHMTEFLKLGDDNISSKATADGKPTLEEILTEDGYTIPQDRIIKVLQDAMQNDSAASPSFDLAKAIMENVTKAAEETEETGWLKRDGGIRMVEFGWWRLDGGDWMLETGWWKLDGGNWMVETGWWRLDGGDWLVETGWWRLDGRNRMVETGWWRLDGRNRMVETGWNEPDGMNTMVETGSWEVDGGKWMVGSGWWETGWWEPDGTNRMVRTGWYEADGMNRMVVTGRYRPDGGNRMVGTGWWEQDGGNRMVGTGWWELDGGSWMVETGWWRLDGGDWMVETGWNRMVETGWWVLDGGDWMVGTGWWRLDGGDWMVGTGWWELDAQECMKDSSKEFCVRLKCAKEHWELNEGQGGNNNSDELWGKRVKNEFDNLFTRGTASNGGTQGAKCDKDKDLDSANKEACKHITAKLENIYTTTGGKHQLSDQIVQCLLLRAYAEKLNERAKQEGYCDIQPGIKRAFEFASAIKTTNCRNNKSCIVCNLNDYNQLDSCPIGKDATDKVKSKVDEWFKNDQTKSTKMQQTLADFNKENTLCKRIQCASKWYENKGSGQNKFWNEHVKKLWEELAGAMTTDGKKENRECAKVPDTNGINGTSGQREATHSEKTACNYLHAGLSKLYSKDATSAAAPAAATSTTVDDNILKNNPSFRQTMGCFLLHAYAKIMKEKAICNIDKGITQAFESWNVSSNGNCNGKEPCVPCHWKETDYENCSINTSGAGATGHSDKVENKLKDIVHEKDGKIVAMAAEVNKIESLCKRFQCISERWLKQKNGKKDKSLTNEDWKKVWEGDDGVKNELKELSQKLKGKNDSLDQYCNGLDDKTGKDACLLIAAGLKNLYETTGNGDPIDASFKRTMQCVLLNAIADEMKEKLPCKEERSVLEGINKAFDNSGEIKNKSSGCNDVNKCFTCERFNEYRSCQIRENSSTLKVTMLEGKVDDVLKNGAKEEMKKIKEVALKEICKPCTNNGETLCNQLDCIRKKWGQIRNQGDGASWDDMRSDFEKELKALLTYMKEETNQNAVAHHCSGHTAAGWEAGAAKEANETACKLIAAGLQHISKIQHEYNESGTKPEENKNPYDNQEFKQLVSCLMLKAVVQKMKEDSKICDIQPGIDAAFKAASQIKNDHCTNDKPCIVCEIGQDDKDKLDGCTIGSSSKDKVKDKLNDLLNSMTNKPNVDSTLKEVLKTDQPNGVPLCSRLQCLASRVQLIKGQHNADDFWRKEGEVGQLWTELSKAMTENGTTEQPECNQVDDNRTPTEPEKKACQYLTVGFNQLKQNSTNGGKYKILSHHPLLRQTVGCSLLKEYAKKMKDKSKCLIESGIKKAFDPWSGSITKDNCKGGSPCIECKWDDSDYEGCTVEITANGSKSQAKTKVQDMVKNSTLTTTMNDINRTESLCDKLKCAAPNWFKRQKDSKTNGNTASTWCDFWDRAVKEALTKLFEEIEKNGKDKSKHTNGPCKNFGDGNPHSVERKACNHITAGLQYIKDIPNGAAAKQSNVQDNQLLQQAVGCIALNMYADKIINEAKDICPIDESKIQDMFDQWNDRNKSSSPSPPCNGGGGNNNVCFKCTRQPNFKGCELSVDSSLINTPTTPSQPNANCNTGATKVKNQMEGLLNNEDKSNTNSIKSNITTTLSTITNMTTSFCTQLQCAIKKKLKNEGKFSNGRTPSWKKVESDAEGVLTQLLNYMTKSDNQKDLAKYCNDKDANWKNLGTKEKQTNKAACLLFAAGLKHIYNQQKGNVNGPSFGQTMGCLFLKEYAKQLKDLAKDKKRYEVHPRCSVHEGIDHAFKQSNAIMNATPPCNKNVNKDCFVCNIDEGYDGCKIGDDKIEEKVEPMLKGNPTNKNLMDETLANTLCPILLTDLLTPFLPLAPVSIGLSAMAYYLWKYFGPLGKGGQRFRRSPTEIPGSSVQEQVLDHVQPDSSHEYQLVKERKPRSAPTRTKRSGPVNRRTIIEIHFEVLDECQKGDTQLNQKDFLELLVQEFMGSELMGEEQVPKEEVLMEGVPLERVPMERVPSLASGFMV</sequence>
<evidence type="ECO:0000313" key="6">
    <source>
        <dbReference type="Proteomes" id="UP000182128"/>
    </source>
</evidence>
<feature type="domain" description="Schizont-infected cell agglutination extracellular beta" evidence="2">
    <location>
        <begin position="1012"/>
        <end position="1178"/>
    </location>
</feature>
<feature type="compositionally biased region" description="Basic and acidic residues" evidence="1">
    <location>
        <begin position="834"/>
        <end position="843"/>
    </location>
</feature>
<protein>
    <submittedName>
        <fullName evidence="5">SICAvar, type I</fullName>
    </submittedName>
</protein>
<feature type="domain" description="Schizont-infected cell agglutination C-terminal" evidence="3">
    <location>
        <begin position="2138"/>
        <end position="2274"/>
    </location>
</feature>
<feature type="compositionally biased region" description="Polar residues" evidence="1">
    <location>
        <begin position="848"/>
        <end position="857"/>
    </location>
</feature>
<feature type="domain" description="Schizont-infected cell agglutination extracellular beta" evidence="2">
    <location>
        <begin position="1649"/>
        <end position="1832"/>
    </location>
</feature>
<dbReference type="Pfam" id="PF12878">
    <property type="entry name" value="SICA_beta"/>
    <property type="match status" value="7"/>
</dbReference>
<dbReference type="InterPro" id="IPR024285">
    <property type="entry name" value="SICA_extracell_b"/>
</dbReference>
<feature type="domain" description="Schizont-infected cell agglutination extracellular beta" evidence="2">
    <location>
        <begin position="1450"/>
        <end position="1613"/>
    </location>
</feature>
<evidence type="ECO:0000259" key="2">
    <source>
        <dbReference type="Pfam" id="PF12878"/>
    </source>
</evidence>
<proteinExistence type="predicted"/>
<feature type="region of interest" description="Disordered" evidence="1">
    <location>
        <begin position="834"/>
        <end position="859"/>
    </location>
</feature>
<dbReference type="Pfam" id="PF12879">
    <property type="entry name" value="SICA_C"/>
    <property type="match status" value="1"/>
</dbReference>